<feature type="compositionally biased region" description="Acidic residues" evidence="1">
    <location>
        <begin position="500"/>
        <end position="519"/>
    </location>
</feature>
<dbReference type="KEGG" id="mlr:MELLADRAFT_94878"/>
<dbReference type="OrthoDB" id="2498923at2759"/>
<protein>
    <submittedName>
        <fullName evidence="2">Uncharacterized protein</fullName>
    </submittedName>
</protein>
<feature type="region of interest" description="Disordered" evidence="1">
    <location>
        <begin position="486"/>
        <end position="519"/>
    </location>
</feature>
<dbReference type="VEuPathDB" id="FungiDB:MELLADRAFT_94878"/>
<dbReference type="AlphaFoldDB" id="F4S889"/>
<dbReference type="STRING" id="747676.F4S889"/>
<feature type="compositionally biased region" description="Polar residues" evidence="1">
    <location>
        <begin position="142"/>
        <end position="152"/>
    </location>
</feature>
<feature type="region of interest" description="Disordered" evidence="1">
    <location>
        <begin position="1"/>
        <end position="182"/>
    </location>
</feature>
<organism evidence="3">
    <name type="scientific">Melampsora larici-populina (strain 98AG31 / pathotype 3-4-7)</name>
    <name type="common">Poplar leaf rust fungus</name>
    <dbReference type="NCBI Taxonomy" id="747676"/>
    <lineage>
        <taxon>Eukaryota</taxon>
        <taxon>Fungi</taxon>
        <taxon>Dikarya</taxon>
        <taxon>Basidiomycota</taxon>
        <taxon>Pucciniomycotina</taxon>
        <taxon>Pucciniomycetes</taxon>
        <taxon>Pucciniales</taxon>
        <taxon>Melampsoraceae</taxon>
        <taxon>Melampsora</taxon>
    </lineage>
</organism>
<dbReference type="InParanoid" id="F4S889"/>
<dbReference type="HOGENOM" id="CLU_544090_0_0_1"/>
<feature type="compositionally biased region" description="Polar residues" evidence="1">
    <location>
        <begin position="58"/>
        <end position="98"/>
    </location>
</feature>
<dbReference type="EMBL" id="GL883163">
    <property type="protein sequence ID" value="EGF99157.1"/>
    <property type="molecule type" value="Genomic_DNA"/>
</dbReference>
<feature type="compositionally biased region" description="Polar residues" evidence="1">
    <location>
        <begin position="14"/>
        <end position="38"/>
    </location>
</feature>
<feature type="compositionally biased region" description="Low complexity" evidence="1">
    <location>
        <begin position="99"/>
        <end position="125"/>
    </location>
</feature>
<reference evidence="3" key="1">
    <citation type="journal article" date="2011" name="Proc. Natl. Acad. Sci. U.S.A.">
        <title>Obligate biotrophy features unraveled by the genomic analysis of rust fungi.</title>
        <authorList>
            <person name="Duplessis S."/>
            <person name="Cuomo C.A."/>
            <person name="Lin Y.-C."/>
            <person name="Aerts A."/>
            <person name="Tisserant E."/>
            <person name="Veneault-Fourrey C."/>
            <person name="Joly D.L."/>
            <person name="Hacquard S."/>
            <person name="Amselem J."/>
            <person name="Cantarel B.L."/>
            <person name="Chiu R."/>
            <person name="Coutinho P.M."/>
            <person name="Feau N."/>
            <person name="Field M."/>
            <person name="Frey P."/>
            <person name="Gelhaye E."/>
            <person name="Goldberg J."/>
            <person name="Grabherr M.G."/>
            <person name="Kodira C.D."/>
            <person name="Kohler A."/>
            <person name="Kuees U."/>
            <person name="Lindquist E.A."/>
            <person name="Lucas S.M."/>
            <person name="Mago R."/>
            <person name="Mauceli E."/>
            <person name="Morin E."/>
            <person name="Murat C."/>
            <person name="Pangilinan J.L."/>
            <person name="Park R."/>
            <person name="Pearson M."/>
            <person name="Quesneville H."/>
            <person name="Rouhier N."/>
            <person name="Sakthikumar S."/>
            <person name="Salamov A.A."/>
            <person name="Schmutz J."/>
            <person name="Selles B."/>
            <person name="Shapiro H."/>
            <person name="Tanguay P."/>
            <person name="Tuskan G.A."/>
            <person name="Henrissat B."/>
            <person name="Van de Peer Y."/>
            <person name="Rouze P."/>
            <person name="Ellis J.G."/>
            <person name="Dodds P.N."/>
            <person name="Schein J.E."/>
            <person name="Zhong S."/>
            <person name="Hamelin R.C."/>
            <person name="Grigoriev I.V."/>
            <person name="Szabo L.J."/>
            <person name="Martin F."/>
        </authorList>
    </citation>
    <scope>NUCLEOTIDE SEQUENCE [LARGE SCALE GENOMIC DNA]</scope>
    <source>
        <strain evidence="3">98AG31 / pathotype 3-4-7</strain>
    </source>
</reference>
<accession>F4S889</accession>
<name>F4S889_MELLP</name>
<evidence type="ECO:0000256" key="1">
    <source>
        <dbReference type="SAM" id="MobiDB-lite"/>
    </source>
</evidence>
<dbReference type="GeneID" id="18937047"/>
<dbReference type="RefSeq" id="XP_007417584.1">
    <property type="nucleotide sequence ID" value="XM_007417522.1"/>
</dbReference>
<evidence type="ECO:0000313" key="3">
    <source>
        <dbReference type="Proteomes" id="UP000001072"/>
    </source>
</evidence>
<sequence>MSRKACYKPFALSKKSNPTQKATKPQKSFATTSATPRTLRNCGTPKALDKPPPVGRQTRVSKNSKHSGPSNPQPTVNKVKTQGQGPRSTQASSGSQRIPPTARTAPTAPTPDDQASDQAADQALQPEKLSTFQPQDLEDLNNGESGSVIFNSDQDEDMNRDNPSDGLPESPTPTKPLATSTPTHLTGMRLVMFNRLADLAQLDEEHMIMGHRITEYWSLEIANYHQAISSQISQLLASAGSGKSLGNNTWTACYELRQSTHLIATQCIIAGDVQAYTATADKEGTQEQLPRSLYTKTLDALLKNPSEWRKRMLPARYGKDPDPVDAKEFHKWLNIILKEIRKDLNKILLNGINLPNRVGNKRPSKLIVPDIDGIIVKAKHDYIGGQVRVREQILEAVDHLRQGRYAWLRIQAVHVGLNSADYSNRSIWAVVDDTLEQLRKKTQRYCYADFDRFNGEKTFAEIEKTTDFSLPTEEEVDAKVEELNQTFGPRLCVDEGAHEEPEDDEDHPDEEDEADEEDV</sequence>
<dbReference type="Proteomes" id="UP000001072">
    <property type="component" value="Unassembled WGS sequence"/>
</dbReference>
<evidence type="ECO:0000313" key="2">
    <source>
        <dbReference type="EMBL" id="EGF99157.1"/>
    </source>
</evidence>
<keyword evidence="3" id="KW-1185">Reference proteome</keyword>
<gene>
    <name evidence="2" type="ORF">MELLADRAFT_94878</name>
</gene>
<proteinExistence type="predicted"/>